<evidence type="ECO:0000313" key="1">
    <source>
        <dbReference type="EMBL" id="ELY68188.1"/>
    </source>
</evidence>
<proteinExistence type="predicted"/>
<reference evidence="1 2" key="1">
    <citation type="journal article" date="2014" name="PLoS Genet.">
        <title>Phylogenetically driven sequencing of extremely halophilic archaea reveals strategies for static and dynamic osmo-response.</title>
        <authorList>
            <person name="Becker E.A."/>
            <person name="Seitzer P.M."/>
            <person name="Tritt A."/>
            <person name="Larsen D."/>
            <person name="Krusor M."/>
            <person name="Yao A.I."/>
            <person name="Wu D."/>
            <person name="Madern D."/>
            <person name="Eisen J.A."/>
            <person name="Darling A.E."/>
            <person name="Facciotti M.T."/>
        </authorList>
    </citation>
    <scope>NUCLEOTIDE SEQUENCE [LARGE SCALE GENOMIC DNA]</scope>
    <source>
        <strain evidence="1 2">DSM 15624</strain>
    </source>
</reference>
<comment type="caution">
    <text evidence="1">The sequence shown here is derived from an EMBL/GenBank/DDBJ whole genome shotgun (WGS) entry which is preliminary data.</text>
</comment>
<accession>L9Y5L6</accession>
<protein>
    <submittedName>
        <fullName evidence="1">Uncharacterized protein</fullName>
    </submittedName>
</protein>
<dbReference type="AlphaFoldDB" id="L9Y5L6"/>
<evidence type="ECO:0000313" key="2">
    <source>
        <dbReference type="Proteomes" id="UP000011593"/>
    </source>
</evidence>
<keyword evidence="2" id="KW-1185">Reference proteome</keyword>
<sequence>MIFAIQMQFCLGVCASYCWPSLNQDIQPLVTAIMADIDSLLTIQLWTSLGEFLLFFCFDKGSSNRDRPVKPIRAVISEQI</sequence>
<name>L9Y5L6_NATP1</name>
<dbReference type="EMBL" id="AOIE01000134">
    <property type="protein sequence ID" value="ELY68188.1"/>
    <property type="molecule type" value="Genomic_DNA"/>
</dbReference>
<dbReference type="Proteomes" id="UP000011593">
    <property type="component" value="Unassembled WGS sequence"/>
</dbReference>
<gene>
    <name evidence="1" type="ORF">C488_21262</name>
</gene>
<organism evidence="1 2">
    <name type="scientific">Natrinema pellirubrum (strain DSM 15624 / CIP 106293 / JCM 10476 / NCIMB 786 / 157)</name>
    <dbReference type="NCBI Taxonomy" id="797303"/>
    <lineage>
        <taxon>Archaea</taxon>
        <taxon>Methanobacteriati</taxon>
        <taxon>Methanobacteriota</taxon>
        <taxon>Stenosarchaea group</taxon>
        <taxon>Halobacteria</taxon>
        <taxon>Halobacteriales</taxon>
        <taxon>Natrialbaceae</taxon>
        <taxon>Natrinema</taxon>
    </lineage>
</organism>